<dbReference type="Pfam" id="PF12525">
    <property type="entry name" value="DUF3726"/>
    <property type="match status" value="1"/>
</dbReference>
<protein>
    <recommendedName>
        <fullName evidence="3">DUF3726 domain-containing protein</fullName>
    </recommendedName>
</protein>
<proteinExistence type="predicted"/>
<dbReference type="AlphaFoldDB" id="A0A0H2MT23"/>
<comment type="caution">
    <text evidence="1">The sequence shown here is derived from an EMBL/GenBank/DDBJ whole genome shotgun (WGS) entry which is preliminary data.</text>
</comment>
<evidence type="ECO:0000313" key="2">
    <source>
        <dbReference type="Proteomes" id="UP000035444"/>
    </source>
</evidence>
<keyword evidence="2" id="KW-1185">Reference proteome</keyword>
<organism evidence="1 2">
    <name type="scientific">Kiloniella spongiae</name>
    <dbReference type="NCBI Taxonomy" id="1489064"/>
    <lineage>
        <taxon>Bacteria</taxon>
        <taxon>Pseudomonadati</taxon>
        <taxon>Pseudomonadota</taxon>
        <taxon>Alphaproteobacteria</taxon>
        <taxon>Rhodospirillales</taxon>
        <taxon>Kiloniellaceae</taxon>
        <taxon>Kiloniella</taxon>
    </lineage>
</organism>
<dbReference type="PATRIC" id="fig|1489064.4.peg.121"/>
<reference evidence="1 2" key="1">
    <citation type="submission" date="2015-03" db="EMBL/GenBank/DDBJ databases">
        <title>Genome Sequence of Kiloniella spongiae MEBiC09566, isolated from a marine sponge.</title>
        <authorList>
            <person name="Shao Z."/>
            <person name="Wang L."/>
            <person name="Li X."/>
        </authorList>
    </citation>
    <scope>NUCLEOTIDE SEQUENCE [LARGE SCALE GENOMIC DNA]</scope>
    <source>
        <strain evidence="1 2">MEBiC09566</strain>
    </source>
</reference>
<dbReference type="Proteomes" id="UP000035444">
    <property type="component" value="Unassembled WGS sequence"/>
</dbReference>
<accession>A0A0H2MT23</accession>
<name>A0A0H2MT23_9PROT</name>
<dbReference type="STRING" id="1489064.WH96_15750"/>
<sequence>MERYSLNEIEASARKAARGAGMSWGLAEEAGKATRWLAARGLPNVCLLLSLLKTNDGKEYGDLRPQSLESDIWQTTNGPLCPVISGSALNDLADRLLGNHEITLESATSPALILPILGRAAKAIGKGFSVSWFSVSGGAVKITIAPDVLYLEQGTIEDLGVEQAERVTVSGIQSDLSNLRAEKSGTGTIIERVVQGVPLSFENWTDLQFFAARTYVPATEESRLKGAGAGLSDND</sequence>
<evidence type="ECO:0000313" key="1">
    <source>
        <dbReference type="EMBL" id="KLN59835.1"/>
    </source>
</evidence>
<gene>
    <name evidence="1" type="ORF">WH96_15750</name>
</gene>
<evidence type="ECO:0008006" key="3">
    <source>
        <dbReference type="Google" id="ProtNLM"/>
    </source>
</evidence>
<dbReference type="RefSeq" id="WP_047765166.1">
    <property type="nucleotide sequence ID" value="NZ_LAQL01000010.1"/>
</dbReference>
<dbReference type="InterPro" id="IPR022201">
    <property type="entry name" value="DUF3726"/>
</dbReference>
<dbReference type="OrthoDB" id="8420038at2"/>
<dbReference type="EMBL" id="LAQL01000010">
    <property type="protein sequence ID" value="KLN59835.1"/>
    <property type="molecule type" value="Genomic_DNA"/>
</dbReference>